<keyword evidence="2" id="KW-1185">Reference proteome</keyword>
<dbReference type="Proteomes" id="UP000243799">
    <property type="component" value="Unassembled WGS sequence"/>
</dbReference>
<dbReference type="InterPro" id="IPR032710">
    <property type="entry name" value="NTF2-like_dom_sf"/>
</dbReference>
<protein>
    <submittedName>
        <fullName evidence="1">Predicted ester cyclase</fullName>
    </submittedName>
</protein>
<sequence>MSGVTYFDGSYSCPDRPNHQMATVTAPIRETVMSRFNIPSESVLRAREKVVLDHFHDEVRQAWDEVLATFPHPRYELIAPMAVHDGDQPVRGYYDETRTAFPDQDHEIIALRHSADAVIVEFWLLGTHLGPLGKIPPTGGRHRTRMTAYFVFDEHENLVTERIYFDQLTILRQLFAGLDKKKPGDLLTLGRAIAGALSMAGREPDPRLLDTTPPDLSV</sequence>
<dbReference type="Gene3D" id="3.10.450.50">
    <property type="match status" value="1"/>
</dbReference>
<name>A0A1I1BWJ0_9PSEU</name>
<dbReference type="PANTHER" id="PTHR38436">
    <property type="entry name" value="POLYKETIDE CYCLASE SNOAL-LIKE DOMAIN"/>
    <property type="match status" value="1"/>
</dbReference>
<dbReference type="SUPFAM" id="SSF54427">
    <property type="entry name" value="NTF2-like"/>
    <property type="match status" value="1"/>
</dbReference>
<proteinExistence type="predicted"/>
<reference evidence="2" key="1">
    <citation type="submission" date="2016-10" db="EMBL/GenBank/DDBJ databases">
        <authorList>
            <person name="Varghese N."/>
            <person name="Submissions S."/>
        </authorList>
    </citation>
    <scope>NUCLEOTIDE SEQUENCE [LARGE SCALE GENOMIC DNA]</scope>
    <source>
        <strain evidence="2">CGMCC 4.3568</strain>
    </source>
</reference>
<accession>A0A1I1BWJ0</accession>
<dbReference type="GO" id="GO:0030638">
    <property type="term" value="P:polyketide metabolic process"/>
    <property type="evidence" value="ECO:0007669"/>
    <property type="project" value="InterPro"/>
</dbReference>
<evidence type="ECO:0000313" key="2">
    <source>
        <dbReference type="Proteomes" id="UP000243799"/>
    </source>
</evidence>
<organism evidence="1 2">
    <name type="scientific">Amycolatopsis marina</name>
    <dbReference type="NCBI Taxonomy" id="490629"/>
    <lineage>
        <taxon>Bacteria</taxon>
        <taxon>Bacillati</taxon>
        <taxon>Actinomycetota</taxon>
        <taxon>Actinomycetes</taxon>
        <taxon>Pseudonocardiales</taxon>
        <taxon>Pseudonocardiaceae</taxon>
        <taxon>Amycolatopsis</taxon>
    </lineage>
</organism>
<dbReference type="STRING" id="490629.SAMN05216266_116130"/>
<dbReference type="Pfam" id="PF07366">
    <property type="entry name" value="SnoaL"/>
    <property type="match status" value="1"/>
</dbReference>
<gene>
    <name evidence="1" type="ORF">SAMN05216266_116130</name>
</gene>
<dbReference type="AlphaFoldDB" id="A0A1I1BWJ0"/>
<dbReference type="InterPro" id="IPR009959">
    <property type="entry name" value="Cyclase_SnoaL-like"/>
</dbReference>
<evidence type="ECO:0000313" key="1">
    <source>
        <dbReference type="EMBL" id="SFB53028.1"/>
    </source>
</evidence>
<dbReference type="PANTHER" id="PTHR38436:SF1">
    <property type="entry name" value="ESTER CYCLASE"/>
    <property type="match status" value="1"/>
</dbReference>
<dbReference type="EMBL" id="FOKG01000016">
    <property type="protein sequence ID" value="SFB53028.1"/>
    <property type="molecule type" value="Genomic_DNA"/>
</dbReference>